<dbReference type="Gene3D" id="3.40.190.10">
    <property type="entry name" value="Periplasmic binding protein-like II"/>
    <property type="match status" value="1"/>
</dbReference>
<reference evidence="4" key="1">
    <citation type="journal article" date="2019" name="Int. J. Syst. Evol. Microbiol.">
        <title>The Global Catalogue of Microorganisms (GCM) 10K type strain sequencing project: providing services to taxonomists for standard genome sequencing and annotation.</title>
        <authorList>
            <consortium name="The Broad Institute Genomics Platform"/>
            <consortium name="The Broad Institute Genome Sequencing Center for Infectious Disease"/>
            <person name="Wu L."/>
            <person name="Ma J."/>
        </authorList>
    </citation>
    <scope>NUCLEOTIDE SEQUENCE [LARGE SCALE GENOMIC DNA]</scope>
    <source>
        <strain evidence="4">JCM 16908</strain>
    </source>
</reference>
<organism evidence="3 4">
    <name type="scientific">Sphaerisporangium flaviroseum</name>
    <dbReference type="NCBI Taxonomy" id="509199"/>
    <lineage>
        <taxon>Bacteria</taxon>
        <taxon>Bacillati</taxon>
        <taxon>Actinomycetota</taxon>
        <taxon>Actinomycetes</taxon>
        <taxon>Streptosporangiales</taxon>
        <taxon>Streptosporangiaceae</taxon>
        <taxon>Sphaerisporangium</taxon>
    </lineage>
</organism>
<keyword evidence="4" id="KW-1185">Reference proteome</keyword>
<dbReference type="RefSeq" id="WP_344937137.1">
    <property type="nucleotide sequence ID" value="NZ_BAAAZR010000002.1"/>
</dbReference>
<comment type="caution">
    <text evidence="3">The sequence shown here is derived from an EMBL/GenBank/DDBJ whole genome shotgun (WGS) entry which is preliminary data.</text>
</comment>
<sequence length="320" mass="34149">MRRRQVLALGTGLVALAAGCGSATDARKLASMPLSMVVPGPYGGDSDRVARSLKGVAERESLAGRVQVVNRPAHAALAEFARARTTGRLLMAEPELVATVRAVRPAGAFSGTTPLARLCGEWEVLVVPVTSRLASFGAFADAMRRDPAALAVAGRAAGCVDHMLFGMLAQSLGVDARLLQYVAYPSGEEAITALKGGRVRAVLSSHAGVRRRVQAGELHVLAVSSPDRIQGVEAPTLLECDVHLYCANWRGLLGVGRLPDDDRDALVGLCHELAGSARWRETCARNGWTPLYLEGEDFRQWLRIESNRLSRALGDLGLRV</sequence>
<dbReference type="InterPro" id="IPR005064">
    <property type="entry name" value="BUG"/>
</dbReference>
<name>A0ABP7HP30_9ACTN</name>
<accession>A0ABP7HP30</accession>
<proteinExistence type="inferred from homology"/>
<dbReference type="PIRSF" id="PIRSF017082">
    <property type="entry name" value="YflP"/>
    <property type="match status" value="1"/>
</dbReference>
<evidence type="ECO:0000256" key="1">
    <source>
        <dbReference type="ARBA" id="ARBA00006987"/>
    </source>
</evidence>
<dbReference type="Pfam" id="PF03401">
    <property type="entry name" value="TctC"/>
    <property type="match status" value="1"/>
</dbReference>
<dbReference type="PANTHER" id="PTHR42928:SF3">
    <property type="entry name" value="UPF0065 PROTEIN YFLP"/>
    <property type="match status" value="1"/>
</dbReference>
<gene>
    <name evidence="3" type="ORF">GCM10022226_20490</name>
</gene>
<keyword evidence="2" id="KW-0732">Signal</keyword>
<protein>
    <submittedName>
        <fullName evidence="3">Tripartite tricarboxylate transporter substrate binding protein</fullName>
    </submittedName>
</protein>
<dbReference type="EMBL" id="BAAAZR010000002">
    <property type="protein sequence ID" value="GAA3800794.1"/>
    <property type="molecule type" value="Genomic_DNA"/>
</dbReference>
<evidence type="ECO:0000256" key="2">
    <source>
        <dbReference type="SAM" id="SignalP"/>
    </source>
</evidence>
<dbReference type="PROSITE" id="PS51257">
    <property type="entry name" value="PROKAR_LIPOPROTEIN"/>
    <property type="match status" value="1"/>
</dbReference>
<dbReference type="Proteomes" id="UP001500888">
    <property type="component" value="Unassembled WGS sequence"/>
</dbReference>
<evidence type="ECO:0000313" key="3">
    <source>
        <dbReference type="EMBL" id="GAA3800794.1"/>
    </source>
</evidence>
<dbReference type="PANTHER" id="PTHR42928">
    <property type="entry name" value="TRICARBOXYLATE-BINDING PROTEIN"/>
    <property type="match status" value="1"/>
</dbReference>
<dbReference type="Gene3D" id="3.40.190.150">
    <property type="entry name" value="Bordetella uptake gene, domain 1"/>
    <property type="match status" value="1"/>
</dbReference>
<evidence type="ECO:0000313" key="4">
    <source>
        <dbReference type="Proteomes" id="UP001500888"/>
    </source>
</evidence>
<dbReference type="InterPro" id="IPR042100">
    <property type="entry name" value="Bug_dom1"/>
</dbReference>
<feature type="chain" id="PRO_5046577946" evidence="2">
    <location>
        <begin position="24"/>
        <end position="320"/>
    </location>
</feature>
<feature type="signal peptide" evidence="2">
    <location>
        <begin position="1"/>
        <end position="23"/>
    </location>
</feature>
<comment type="similarity">
    <text evidence="1">Belongs to the UPF0065 (bug) family.</text>
</comment>